<proteinExistence type="predicted"/>
<evidence type="ECO:0000259" key="1">
    <source>
        <dbReference type="PROSITE" id="PS50011"/>
    </source>
</evidence>
<dbReference type="EMBL" id="FUEG01000016">
    <property type="protein sequence ID" value="SJL12075.1"/>
    <property type="molecule type" value="Genomic_DNA"/>
</dbReference>
<dbReference type="Gene3D" id="1.10.510.10">
    <property type="entry name" value="Transferase(Phosphotransferase) domain 1"/>
    <property type="match status" value="1"/>
</dbReference>
<name>A0A284RTN6_ARMOS</name>
<dbReference type="GO" id="GO:0005524">
    <property type="term" value="F:ATP binding"/>
    <property type="evidence" value="ECO:0007669"/>
    <property type="project" value="InterPro"/>
</dbReference>
<dbReference type="Proteomes" id="UP000219338">
    <property type="component" value="Unassembled WGS sequence"/>
</dbReference>
<dbReference type="AlphaFoldDB" id="A0A284RTN6"/>
<dbReference type="InterPro" id="IPR011009">
    <property type="entry name" value="Kinase-like_dom_sf"/>
</dbReference>
<dbReference type="PROSITE" id="PS50011">
    <property type="entry name" value="PROTEIN_KINASE_DOM"/>
    <property type="match status" value="1"/>
</dbReference>
<dbReference type="PANTHER" id="PTHR24361:SF678">
    <property type="entry name" value="SPORULATION-SPECIFIC PROTEIN 1"/>
    <property type="match status" value="1"/>
</dbReference>
<dbReference type="SUPFAM" id="SSF56112">
    <property type="entry name" value="Protein kinase-like (PK-like)"/>
    <property type="match status" value="1"/>
</dbReference>
<evidence type="ECO:0000313" key="3">
    <source>
        <dbReference type="Proteomes" id="UP000219338"/>
    </source>
</evidence>
<keyword evidence="3" id="KW-1185">Reference proteome</keyword>
<dbReference type="PANTHER" id="PTHR24361">
    <property type="entry name" value="MITOGEN-ACTIVATED KINASE KINASE KINASE"/>
    <property type="match status" value="1"/>
</dbReference>
<dbReference type="Pfam" id="PF00069">
    <property type="entry name" value="Pkinase"/>
    <property type="match status" value="1"/>
</dbReference>
<evidence type="ECO:0000313" key="2">
    <source>
        <dbReference type="EMBL" id="SJL12075.1"/>
    </source>
</evidence>
<protein>
    <recommendedName>
        <fullName evidence="1">Protein kinase domain-containing protein</fullName>
    </recommendedName>
</protein>
<dbReference type="InterPro" id="IPR000719">
    <property type="entry name" value="Prot_kinase_dom"/>
</dbReference>
<dbReference type="GO" id="GO:0004674">
    <property type="term" value="F:protein serine/threonine kinase activity"/>
    <property type="evidence" value="ECO:0007669"/>
    <property type="project" value="TreeGrafter"/>
</dbReference>
<reference evidence="3" key="1">
    <citation type="journal article" date="2017" name="Nat. Ecol. Evol.">
        <title>Genome expansion and lineage-specific genetic innovations in the forest pathogenic fungi Armillaria.</title>
        <authorList>
            <person name="Sipos G."/>
            <person name="Prasanna A.N."/>
            <person name="Walter M.C."/>
            <person name="O'Connor E."/>
            <person name="Balint B."/>
            <person name="Krizsan K."/>
            <person name="Kiss B."/>
            <person name="Hess J."/>
            <person name="Varga T."/>
            <person name="Slot J."/>
            <person name="Riley R."/>
            <person name="Boka B."/>
            <person name="Rigling D."/>
            <person name="Barry K."/>
            <person name="Lee J."/>
            <person name="Mihaltcheva S."/>
            <person name="LaButti K."/>
            <person name="Lipzen A."/>
            <person name="Waldron R."/>
            <person name="Moloney N.M."/>
            <person name="Sperisen C."/>
            <person name="Kredics L."/>
            <person name="Vagvoelgyi C."/>
            <person name="Patrignani A."/>
            <person name="Fitzpatrick D."/>
            <person name="Nagy I."/>
            <person name="Doyle S."/>
            <person name="Anderson J.B."/>
            <person name="Grigoriev I.V."/>
            <person name="Gueldener U."/>
            <person name="Muensterkoetter M."/>
            <person name="Nagy L.G."/>
        </authorList>
    </citation>
    <scope>NUCLEOTIDE SEQUENCE [LARGE SCALE GENOMIC DNA]</scope>
    <source>
        <strain evidence="3">C18/9</strain>
    </source>
</reference>
<accession>A0A284RTN6</accession>
<dbReference type="GO" id="GO:0005737">
    <property type="term" value="C:cytoplasm"/>
    <property type="evidence" value="ECO:0007669"/>
    <property type="project" value="TreeGrafter"/>
</dbReference>
<dbReference type="InterPro" id="IPR053235">
    <property type="entry name" value="Ser_Thr_kinase"/>
</dbReference>
<sequence>MSPETLFSDRYDEKTDIWSLGMVIIELLKQGHPWAKNIPGRVILMVHERDQHSVPALLKGMPSESVRSVLGEIFMDHAARPSALQLASDEWFSTA</sequence>
<gene>
    <name evidence="2" type="ORF">ARMOST_15496</name>
</gene>
<dbReference type="OrthoDB" id="3029099at2759"/>
<feature type="domain" description="Protein kinase" evidence="1">
    <location>
        <begin position="1"/>
        <end position="92"/>
    </location>
</feature>
<dbReference type="STRING" id="47428.A0A284RTN6"/>
<organism evidence="2 3">
    <name type="scientific">Armillaria ostoyae</name>
    <name type="common">Armillaria root rot fungus</name>
    <dbReference type="NCBI Taxonomy" id="47428"/>
    <lineage>
        <taxon>Eukaryota</taxon>
        <taxon>Fungi</taxon>
        <taxon>Dikarya</taxon>
        <taxon>Basidiomycota</taxon>
        <taxon>Agaricomycotina</taxon>
        <taxon>Agaricomycetes</taxon>
        <taxon>Agaricomycetidae</taxon>
        <taxon>Agaricales</taxon>
        <taxon>Marasmiineae</taxon>
        <taxon>Physalacriaceae</taxon>
        <taxon>Armillaria</taxon>
    </lineage>
</organism>